<gene>
    <name evidence="2" type="ORF">Lmac_1398</name>
</gene>
<dbReference type="RefSeq" id="WP_058452168.1">
    <property type="nucleotide sequence ID" value="NZ_CAAAIB010000013.1"/>
</dbReference>
<reference evidence="2 3" key="1">
    <citation type="submission" date="2015-11" db="EMBL/GenBank/DDBJ databases">
        <title>Genomic analysis of 38 Legionella species identifies large and diverse effector repertoires.</title>
        <authorList>
            <person name="Burstein D."/>
            <person name="Amaro F."/>
            <person name="Zusman T."/>
            <person name="Lifshitz Z."/>
            <person name="Cohen O."/>
            <person name="Gilbert J.A."/>
            <person name="Pupko T."/>
            <person name="Shuman H.A."/>
            <person name="Segal G."/>
        </authorList>
    </citation>
    <scope>NUCLEOTIDE SEQUENCE [LARGE SCALE GENOMIC DNA]</scope>
    <source>
        <strain evidence="2 3">PX-1-G2-E2</strain>
    </source>
</reference>
<sequence length="131" mass="14194">MLLLNAKARLLGVLLFLPLCSLASPADELNAAVLNAAIQVMRDCYEVKHTANAEFAKCMSDMFKKNMMNPFNYRIFVEGDIPGEATLTIASGSDYLITCAVSAQKTLKVSHCSARQGPALNADQKMSIIPP</sequence>
<evidence type="ECO:0000313" key="2">
    <source>
        <dbReference type="EMBL" id="KTD27150.1"/>
    </source>
</evidence>
<dbReference type="EMBL" id="LNYL01000033">
    <property type="protein sequence ID" value="KTD27150.1"/>
    <property type="molecule type" value="Genomic_DNA"/>
</dbReference>
<evidence type="ECO:0000313" key="3">
    <source>
        <dbReference type="Proteomes" id="UP000054908"/>
    </source>
</evidence>
<dbReference type="OrthoDB" id="5654092at2"/>
<protein>
    <recommendedName>
        <fullName evidence="4">Secreted protein</fullName>
    </recommendedName>
</protein>
<keyword evidence="3" id="KW-1185">Reference proteome</keyword>
<dbReference type="AlphaFoldDB" id="A0A0W0W4L2"/>
<feature type="chain" id="PRO_5006915317" description="Secreted protein" evidence="1">
    <location>
        <begin position="27"/>
        <end position="131"/>
    </location>
</feature>
<dbReference type="Proteomes" id="UP000054908">
    <property type="component" value="Unassembled WGS sequence"/>
</dbReference>
<name>A0A0W0W4L2_9GAMM</name>
<dbReference type="PATRIC" id="fig|466.6.peg.1473"/>
<proteinExistence type="predicted"/>
<comment type="caution">
    <text evidence="2">The sequence shown here is derived from an EMBL/GenBank/DDBJ whole genome shotgun (WGS) entry which is preliminary data.</text>
</comment>
<organism evidence="2 3">
    <name type="scientific">Legionella maceachernii</name>
    <dbReference type="NCBI Taxonomy" id="466"/>
    <lineage>
        <taxon>Bacteria</taxon>
        <taxon>Pseudomonadati</taxon>
        <taxon>Pseudomonadota</taxon>
        <taxon>Gammaproteobacteria</taxon>
        <taxon>Legionellales</taxon>
        <taxon>Legionellaceae</taxon>
        <taxon>Legionella</taxon>
    </lineage>
</organism>
<evidence type="ECO:0000256" key="1">
    <source>
        <dbReference type="SAM" id="SignalP"/>
    </source>
</evidence>
<feature type="signal peptide" evidence="1">
    <location>
        <begin position="1"/>
        <end position="26"/>
    </location>
</feature>
<accession>A0A0W0W4L2</accession>
<keyword evidence="1" id="KW-0732">Signal</keyword>
<evidence type="ECO:0008006" key="4">
    <source>
        <dbReference type="Google" id="ProtNLM"/>
    </source>
</evidence>